<dbReference type="InterPro" id="IPR044674">
    <property type="entry name" value="EDEM1/2/3"/>
</dbReference>
<evidence type="ECO:0000256" key="2">
    <source>
        <dbReference type="ARBA" id="ARBA00007658"/>
    </source>
</evidence>
<dbReference type="GO" id="GO:0005509">
    <property type="term" value="F:calcium ion binding"/>
    <property type="evidence" value="ECO:0007669"/>
    <property type="project" value="InterPro"/>
</dbReference>
<keyword evidence="4" id="KW-0325">Glycoprotein</keyword>
<feature type="domain" description="PA" evidence="9">
    <location>
        <begin position="748"/>
        <end position="837"/>
    </location>
</feature>
<dbReference type="CDD" id="cd00538">
    <property type="entry name" value="PA"/>
    <property type="match status" value="1"/>
</dbReference>
<sequence>MRWQHAWRRAALAVLLTGIQLPIWYSSQRAPLLVDGKWTTRRKHDAREKTRDLWYHGFNNYMEHGMLISEKIERNRQNFATNDVVGNFSVTLLDVLDTFVVLGDRTGFERAVRNSIDWVSFDVNTRPQVFETTIRVLGGLLSGHIFASDPNHSFYLPWYRGELLSMAHDLGERLLRAFVTPTGLPYARLNLRHGVLMGETFETCTAGAGSLILEFGTLSRLTGDDRFENAAFKAFFALWNRKSDIGLVGNTINSWTGKWTGPEVSGIGAGMDSFFEYALKWYILSGEVQFLDVWHESYASIMRYSRGPDGFWFRTVNMHSGLIAYNTVDSLSAFWPGLQVLAGDVESAIKAHMIYWQLWKRNSGMPEVWDIGAMDMVASQYPLRPEFIESTYYLYRATGDTFYLDVGERVLYDLITRSKVQCGLTGILDLKSNKRDDRMESFVLSETIKYLYLLFDDTNPLHKDESNFVFTTEGHILTLGSEYLKPLSPTQRKLRRLENLQCPAYSPPRVGLPSKQSAQNDYWNSSAGIVTGIRYRSDVDYSRTLVGAASLASDEHWWSPEGHCDVPVTEVYSFDFIMSPHGKAVPEDPKPSPLKIQEVEDGFIMQNVSGVRSHIVRRLDGKGYDIVKLGPHAVRRGQVVYINDTELFAASTLEEESFNNSPGTIGKDGRAGQVTLRFFMDSDVVDPVLQIQPGVAESETDMTLMAFTSTFAGDPSASARRRSPEKTSSALAFGRGPSGSVLTVILSNSRGCHPYDEGLLEQDGSTSRVFLVWRGECTFIEKLLHAAKAGAAGIVIISDEDKGVNPSADDIDIVRAEEELASDFVSVVVTRPDGEKLIRLIHAAEAHGFAEVRVVVEPEPELDAEAGAGETPDLRETRKSGKPAEQGGKILYLNGHPLVNTRILV</sequence>
<evidence type="ECO:0000256" key="8">
    <source>
        <dbReference type="SAM" id="MobiDB-lite"/>
    </source>
</evidence>
<evidence type="ECO:0000313" key="11">
    <source>
        <dbReference type="Proteomes" id="UP000053477"/>
    </source>
</evidence>
<organism evidence="10 11">
    <name type="scientific">Schizopora paradoxa</name>
    <dbReference type="NCBI Taxonomy" id="27342"/>
    <lineage>
        <taxon>Eukaryota</taxon>
        <taxon>Fungi</taxon>
        <taxon>Dikarya</taxon>
        <taxon>Basidiomycota</taxon>
        <taxon>Agaricomycotina</taxon>
        <taxon>Agaricomycetes</taxon>
        <taxon>Hymenochaetales</taxon>
        <taxon>Schizoporaceae</taxon>
        <taxon>Schizopora</taxon>
    </lineage>
</organism>
<evidence type="ECO:0000256" key="3">
    <source>
        <dbReference type="ARBA" id="ARBA00022824"/>
    </source>
</evidence>
<dbReference type="GO" id="GO:0004571">
    <property type="term" value="F:mannosyl-oligosaccharide 1,2-alpha-mannosidase activity"/>
    <property type="evidence" value="ECO:0007669"/>
    <property type="project" value="InterPro"/>
</dbReference>
<feature type="active site" evidence="5">
    <location>
        <position position="386"/>
    </location>
</feature>
<comment type="similarity">
    <text evidence="2 7">Belongs to the glycosyl hydrolase 47 family.</text>
</comment>
<evidence type="ECO:0000256" key="4">
    <source>
        <dbReference type="ARBA" id="ARBA00023180"/>
    </source>
</evidence>
<dbReference type="InterPro" id="IPR003137">
    <property type="entry name" value="PA_domain"/>
</dbReference>
<dbReference type="Gene3D" id="3.50.30.30">
    <property type="match status" value="1"/>
</dbReference>
<dbReference type="Gene3D" id="1.50.10.10">
    <property type="match status" value="1"/>
</dbReference>
<dbReference type="GO" id="GO:0016020">
    <property type="term" value="C:membrane"/>
    <property type="evidence" value="ECO:0007669"/>
    <property type="project" value="InterPro"/>
</dbReference>
<dbReference type="Proteomes" id="UP000053477">
    <property type="component" value="Unassembled WGS sequence"/>
</dbReference>
<name>A0A0H2SGV3_9AGAM</name>
<evidence type="ECO:0000313" key="10">
    <source>
        <dbReference type="EMBL" id="KLO16331.1"/>
    </source>
</evidence>
<feature type="active site" evidence="5">
    <location>
        <position position="272"/>
    </location>
</feature>
<dbReference type="AlphaFoldDB" id="A0A0H2SGV3"/>
<dbReference type="InParanoid" id="A0A0H2SGV3"/>
<evidence type="ECO:0000256" key="1">
    <source>
        <dbReference type="ARBA" id="ARBA00004240"/>
    </source>
</evidence>
<feature type="region of interest" description="Disordered" evidence="8">
    <location>
        <begin position="863"/>
        <end position="888"/>
    </location>
</feature>
<dbReference type="EC" id="3.2.1.-" evidence="7"/>
<comment type="subcellular location">
    <subcellularLocation>
        <location evidence="1">Endoplasmic reticulum</location>
    </subcellularLocation>
</comment>
<dbReference type="Pfam" id="PF02225">
    <property type="entry name" value="PA"/>
    <property type="match status" value="1"/>
</dbReference>
<dbReference type="EMBL" id="KQ085917">
    <property type="protein sequence ID" value="KLO16331.1"/>
    <property type="molecule type" value="Genomic_DNA"/>
</dbReference>
<dbReference type="STRING" id="27342.A0A0H2SGV3"/>
<keyword evidence="3" id="KW-0256">Endoplasmic reticulum</keyword>
<dbReference type="PRINTS" id="PR00747">
    <property type="entry name" value="GLYHDRLASE47"/>
</dbReference>
<dbReference type="SUPFAM" id="SSF52025">
    <property type="entry name" value="PA domain"/>
    <property type="match status" value="1"/>
</dbReference>
<keyword evidence="6" id="KW-0479">Metal-binding</keyword>
<evidence type="ECO:0000256" key="7">
    <source>
        <dbReference type="RuleBase" id="RU361193"/>
    </source>
</evidence>
<keyword evidence="7" id="KW-0326">Glycosidase</keyword>
<protein>
    <recommendedName>
        <fullName evidence="7">alpha-1,2-Mannosidase</fullName>
        <ecNumber evidence="7">3.2.1.-</ecNumber>
    </recommendedName>
</protein>
<dbReference type="Pfam" id="PF01532">
    <property type="entry name" value="Glyco_hydro_47"/>
    <property type="match status" value="1"/>
</dbReference>
<keyword evidence="7" id="KW-0378">Hydrolase</keyword>
<dbReference type="InterPro" id="IPR012341">
    <property type="entry name" value="6hp_glycosidase-like_sf"/>
</dbReference>
<dbReference type="GO" id="GO:0036503">
    <property type="term" value="P:ERAD pathway"/>
    <property type="evidence" value="ECO:0007669"/>
    <property type="project" value="UniProtKB-ARBA"/>
</dbReference>
<dbReference type="GO" id="GO:0005975">
    <property type="term" value="P:carbohydrate metabolic process"/>
    <property type="evidence" value="ECO:0007669"/>
    <property type="project" value="InterPro"/>
</dbReference>
<dbReference type="InterPro" id="IPR046450">
    <property type="entry name" value="PA_dom_sf"/>
</dbReference>
<feature type="binding site" evidence="6">
    <location>
        <position position="472"/>
    </location>
    <ligand>
        <name>Ca(2+)</name>
        <dbReference type="ChEBI" id="CHEBI:29108"/>
    </ligand>
</feature>
<reference evidence="10 11" key="1">
    <citation type="submission" date="2015-04" db="EMBL/GenBank/DDBJ databases">
        <title>Complete genome sequence of Schizopora paradoxa KUC8140, a cosmopolitan wood degrader in East Asia.</title>
        <authorList>
            <consortium name="DOE Joint Genome Institute"/>
            <person name="Min B."/>
            <person name="Park H."/>
            <person name="Jang Y."/>
            <person name="Kim J.-J."/>
            <person name="Kim K.H."/>
            <person name="Pangilinan J."/>
            <person name="Lipzen A."/>
            <person name="Riley R."/>
            <person name="Grigoriev I.V."/>
            <person name="Spatafora J.W."/>
            <person name="Choi I.-G."/>
        </authorList>
    </citation>
    <scope>NUCLEOTIDE SEQUENCE [LARGE SCALE GENOMIC DNA]</scope>
    <source>
        <strain evidence="10 11">KUC8140</strain>
    </source>
</reference>
<gene>
    <name evidence="10" type="ORF">SCHPADRAFT_869824</name>
</gene>
<dbReference type="GO" id="GO:1904380">
    <property type="term" value="P:endoplasmic reticulum mannose trimming"/>
    <property type="evidence" value="ECO:0007669"/>
    <property type="project" value="InterPro"/>
</dbReference>
<comment type="cofactor">
    <cofactor evidence="6">
        <name>Ca(2+)</name>
        <dbReference type="ChEBI" id="CHEBI:29108"/>
    </cofactor>
</comment>
<accession>A0A0H2SGV3</accession>
<dbReference type="InterPro" id="IPR001382">
    <property type="entry name" value="Glyco_hydro_47"/>
</dbReference>
<dbReference type="GO" id="GO:0044322">
    <property type="term" value="C:endoplasmic reticulum quality control compartment"/>
    <property type="evidence" value="ECO:0007669"/>
    <property type="project" value="GOC"/>
</dbReference>
<evidence type="ECO:0000259" key="9">
    <source>
        <dbReference type="Pfam" id="PF02225"/>
    </source>
</evidence>
<feature type="active site" description="Proton donor" evidence="5">
    <location>
        <position position="131"/>
    </location>
</feature>
<evidence type="ECO:0000256" key="5">
    <source>
        <dbReference type="PIRSR" id="PIRSR601382-1"/>
    </source>
</evidence>
<dbReference type="PANTHER" id="PTHR45679">
    <property type="entry name" value="ER DEGRADATION-ENHANCING ALPHA-MANNOSIDASE-LIKE PROTEIN 2"/>
    <property type="match status" value="1"/>
</dbReference>
<evidence type="ECO:0000256" key="6">
    <source>
        <dbReference type="PIRSR" id="PIRSR601382-2"/>
    </source>
</evidence>
<proteinExistence type="inferred from homology"/>
<dbReference type="SUPFAM" id="SSF48225">
    <property type="entry name" value="Seven-hairpin glycosidases"/>
    <property type="match status" value="1"/>
</dbReference>
<keyword evidence="6" id="KW-0106">Calcium</keyword>
<dbReference type="PANTHER" id="PTHR45679:SF5">
    <property type="entry name" value="ER DEGRADATION-ENHANCING ALPHA-MANNOSIDASE-LIKE PROTEIN 1"/>
    <property type="match status" value="1"/>
</dbReference>
<dbReference type="InterPro" id="IPR036026">
    <property type="entry name" value="Seven-hairpin_glycosidases"/>
</dbReference>
<keyword evidence="11" id="KW-1185">Reference proteome</keyword>
<feature type="active site" description="Proton donor" evidence="5">
    <location>
        <position position="367"/>
    </location>
</feature>
<dbReference type="FunCoup" id="A0A0H2SGV3">
    <property type="interactions" value="366"/>
</dbReference>
<dbReference type="OrthoDB" id="8118055at2759"/>